<evidence type="ECO:0000256" key="6">
    <source>
        <dbReference type="ARBA" id="ARBA00023242"/>
    </source>
</evidence>
<comment type="subunit">
    <text evidence="7">May be part of a spliceosome complex.</text>
</comment>
<dbReference type="Proteomes" id="UP000784294">
    <property type="component" value="Unassembled WGS sequence"/>
</dbReference>
<comment type="function">
    <text evidence="7">Involved in pre-mRNA splicing.</text>
</comment>
<dbReference type="Pfam" id="PF08231">
    <property type="entry name" value="SYF2"/>
    <property type="match status" value="1"/>
</dbReference>
<dbReference type="GO" id="GO:0071014">
    <property type="term" value="C:post-mRNA release spliceosomal complex"/>
    <property type="evidence" value="ECO:0007669"/>
    <property type="project" value="TreeGrafter"/>
</dbReference>
<evidence type="ECO:0000313" key="10">
    <source>
        <dbReference type="Proteomes" id="UP000784294"/>
    </source>
</evidence>
<feature type="region of interest" description="Disordered" evidence="8">
    <location>
        <begin position="1"/>
        <end position="20"/>
    </location>
</feature>
<dbReference type="GO" id="GO:0000974">
    <property type="term" value="C:Prp19 complex"/>
    <property type="evidence" value="ECO:0007669"/>
    <property type="project" value="TreeGrafter"/>
</dbReference>
<evidence type="ECO:0000256" key="7">
    <source>
        <dbReference type="RuleBase" id="RU367148"/>
    </source>
</evidence>
<comment type="caution">
    <text evidence="9">The sequence shown here is derived from an EMBL/GenBank/DDBJ whole genome shotgun (WGS) entry which is preliminary data.</text>
</comment>
<organism evidence="9 10">
    <name type="scientific">Protopolystoma xenopodis</name>
    <dbReference type="NCBI Taxonomy" id="117903"/>
    <lineage>
        <taxon>Eukaryota</taxon>
        <taxon>Metazoa</taxon>
        <taxon>Spiralia</taxon>
        <taxon>Lophotrochozoa</taxon>
        <taxon>Platyhelminthes</taxon>
        <taxon>Monogenea</taxon>
        <taxon>Polyopisthocotylea</taxon>
        <taxon>Polystomatidea</taxon>
        <taxon>Polystomatidae</taxon>
        <taxon>Protopolystoma</taxon>
    </lineage>
</organism>
<sequence length="118" mass="14003">MLNEARKANHAELVEEDRRSKLPANWEARQRRLKWEEEEEAFREECAAKGIETERARALNISADVADRLDLKRSKRQANQDQGFSSYSDASHRKYLKQIRQLNIDRVAYQKQKERLNC</sequence>
<proteinExistence type="inferred from homology"/>
<evidence type="ECO:0000256" key="1">
    <source>
        <dbReference type="ARBA" id="ARBA00004123"/>
    </source>
</evidence>
<evidence type="ECO:0000256" key="3">
    <source>
        <dbReference type="ARBA" id="ARBA00022664"/>
    </source>
</evidence>
<protein>
    <recommendedName>
        <fullName evidence="7">Pre-mRNA-splicing factor SYF2</fullName>
    </recommendedName>
</protein>
<evidence type="ECO:0000313" key="9">
    <source>
        <dbReference type="EMBL" id="VEL14214.1"/>
    </source>
</evidence>
<dbReference type="GO" id="GO:0071013">
    <property type="term" value="C:catalytic step 2 spliceosome"/>
    <property type="evidence" value="ECO:0007669"/>
    <property type="project" value="TreeGrafter"/>
</dbReference>
<evidence type="ECO:0000256" key="8">
    <source>
        <dbReference type="SAM" id="MobiDB-lite"/>
    </source>
</evidence>
<keyword evidence="6 7" id="KW-0539">Nucleus</keyword>
<keyword evidence="10" id="KW-1185">Reference proteome</keyword>
<gene>
    <name evidence="9" type="ORF">PXEA_LOCUS7654</name>
</gene>
<dbReference type="EMBL" id="CAAALY010020373">
    <property type="protein sequence ID" value="VEL14214.1"/>
    <property type="molecule type" value="Genomic_DNA"/>
</dbReference>
<dbReference type="PANTHER" id="PTHR13264">
    <property type="entry name" value="GCIP-INTERACTING PROTEIN P29"/>
    <property type="match status" value="1"/>
</dbReference>
<dbReference type="OrthoDB" id="199717at2759"/>
<dbReference type="PANTHER" id="PTHR13264:SF5">
    <property type="entry name" value="PRE-MRNA-SPLICING FACTOR SYF2"/>
    <property type="match status" value="1"/>
</dbReference>
<evidence type="ECO:0000256" key="5">
    <source>
        <dbReference type="ARBA" id="ARBA00023187"/>
    </source>
</evidence>
<evidence type="ECO:0000256" key="4">
    <source>
        <dbReference type="ARBA" id="ARBA00022728"/>
    </source>
</evidence>
<reference evidence="9" key="1">
    <citation type="submission" date="2018-11" db="EMBL/GenBank/DDBJ databases">
        <authorList>
            <consortium name="Pathogen Informatics"/>
        </authorList>
    </citation>
    <scope>NUCLEOTIDE SEQUENCE</scope>
</reference>
<dbReference type="GO" id="GO:0000398">
    <property type="term" value="P:mRNA splicing, via spliceosome"/>
    <property type="evidence" value="ECO:0007669"/>
    <property type="project" value="UniProtKB-UniRule"/>
</dbReference>
<keyword evidence="3 7" id="KW-0507">mRNA processing</keyword>
<dbReference type="AlphaFoldDB" id="A0A3S5FCR4"/>
<accession>A0A3S5FCR4</accession>
<comment type="subcellular location">
    <subcellularLocation>
        <location evidence="1 7">Nucleus</location>
    </subcellularLocation>
</comment>
<name>A0A3S5FCR4_9PLAT</name>
<comment type="similarity">
    <text evidence="2 7">Belongs to the SYF2 family.</text>
</comment>
<dbReference type="InterPro" id="IPR013260">
    <property type="entry name" value="mRNA_splic_SYF2"/>
</dbReference>
<keyword evidence="4 7" id="KW-0747">Spliceosome</keyword>
<evidence type="ECO:0000256" key="2">
    <source>
        <dbReference type="ARBA" id="ARBA00010028"/>
    </source>
</evidence>
<keyword evidence="5 7" id="KW-0508">mRNA splicing</keyword>